<dbReference type="Proteomes" id="UP000319829">
    <property type="component" value="Unassembled WGS sequence"/>
</dbReference>
<comment type="similarity">
    <text evidence="1">Belongs to the glycosyltransferase group 1 family. Glycosyltransferase 4 subfamily.</text>
</comment>
<organism evidence="9 10">
    <name type="scientific">Eiseniibacteriota bacterium</name>
    <dbReference type="NCBI Taxonomy" id="2212470"/>
    <lineage>
        <taxon>Bacteria</taxon>
        <taxon>Candidatus Eiseniibacteriota</taxon>
    </lineage>
</organism>
<keyword evidence="3" id="KW-0313">Glucose metabolism</keyword>
<evidence type="ECO:0000259" key="7">
    <source>
        <dbReference type="Pfam" id="PF00534"/>
    </source>
</evidence>
<dbReference type="EMBL" id="VBOU01000044">
    <property type="protein sequence ID" value="TMQ55048.1"/>
    <property type="molecule type" value="Genomic_DNA"/>
</dbReference>
<dbReference type="Pfam" id="PF00534">
    <property type="entry name" value="Glycos_transf_1"/>
    <property type="match status" value="1"/>
</dbReference>
<gene>
    <name evidence="9" type="ORF">E6K74_04315</name>
</gene>
<dbReference type="SUPFAM" id="SSF53756">
    <property type="entry name" value="UDP-Glycosyltransferase/glycogen phosphorylase"/>
    <property type="match status" value="1"/>
</dbReference>
<feature type="domain" description="Glycosyl transferase family 1" evidence="7">
    <location>
        <begin position="210"/>
        <end position="374"/>
    </location>
</feature>
<proteinExistence type="inferred from homology"/>
<feature type="domain" description="Trehalose synthase N-terminal" evidence="8">
    <location>
        <begin position="34"/>
        <end position="175"/>
    </location>
</feature>
<evidence type="ECO:0000256" key="4">
    <source>
        <dbReference type="ARBA" id="ARBA00022676"/>
    </source>
</evidence>
<dbReference type="PANTHER" id="PTHR47779">
    <property type="entry name" value="SYNTHASE (CCG-9), PUTATIVE (AFU_ORTHOLOGUE AFUA_3G12100)-RELATED"/>
    <property type="match status" value="1"/>
</dbReference>
<evidence type="ECO:0000313" key="10">
    <source>
        <dbReference type="Proteomes" id="UP000319829"/>
    </source>
</evidence>
<keyword evidence="4" id="KW-0328">Glycosyltransferase</keyword>
<evidence type="ECO:0000256" key="5">
    <source>
        <dbReference type="ARBA" id="ARBA00022679"/>
    </source>
</evidence>
<keyword evidence="6" id="KW-0119">Carbohydrate metabolism</keyword>
<accession>A0A538SUI3</accession>
<evidence type="ECO:0000256" key="6">
    <source>
        <dbReference type="ARBA" id="ARBA00023277"/>
    </source>
</evidence>
<dbReference type="Pfam" id="PF21269">
    <property type="entry name" value="TreT_GT1"/>
    <property type="match status" value="1"/>
</dbReference>
<evidence type="ECO:0000259" key="8">
    <source>
        <dbReference type="Pfam" id="PF21269"/>
    </source>
</evidence>
<dbReference type="GO" id="GO:0016757">
    <property type="term" value="F:glycosyltransferase activity"/>
    <property type="evidence" value="ECO:0007669"/>
    <property type="project" value="UniProtKB-KW"/>
</dbReference>
<keyword evidence="5 9" id="KW-0808">Transferase</keyword>
<dbReference type="GO" id="GO:0006006">
    <property type="term" value="P:glucose metabolic process"/>
    <property type="evidence" value="ECO:0007669"/>
    <property type="project" value="UniProtKB-KW"/>
</dbReference>
<comment type="caution">
    <text evidence="9">The sequence shown here is derived from an EMBL/GenBank/DDBJ whole genome shotgun (WGS) entry which is preliminary data.</text>
</comment>
<name>A0A538SUI3_UNCEI</name>
<sequence>MNGWLHRYERVVGPDTLRALEAIARRLKGHRIVMVNTTKTGGGVAEILHRLVVILNELGVPTTWEVMEGDDRFFGVTKKIHNALHGHSETLTAEDREIYMERTRREAQRLALDGDLILIHDPQPAGLIALRRAPGQRWVWRCHIDLSSRDPDHWEFLRSSVCQYDASIFSAIEFVPPLPIPTYLVPPSIDPFSAKNRDMEQEEVSSIMERLDLPRRGPWVTQISRFDRIKDPIGVIEAFRMVRARRRARLLLAGGGASDDPEGAQVLAEVREGAAKVKDVTVLELPPGSDVEINALQRASAVVMQKSLREGFALTVSEALWKRRAVVASAVGGIPLQVLHERTGLLSRSIEGAALQTIRLLDNSDLRHELGAEGHAHVRDNFLHTREVRDYLAVFTSLL</sequence>
<dbReference type="Gene3D" id="3.40.50.2000">
    <property type="entry name" value="Glycogen Phosphorylase B"/>
    <property type="match status" value="2"/>
</dbReference>
<evidence type="ECO:0000313" key="9">
    <source>
        <dbReference type="EMBL" id="TMQ55048.1"/>
    </source>
</evidence>
<reference evidence="9 10" key="1">
    <citation type="journal article" date="2019" name="Nat. Microbiol.">
        <title>Mediterranean grassland soil C-N compound turnover is dependent on rainfall and depth, and is mediated by genomically divergent microorganisms.</title>
        <authorList>
            <person name="Diamond S."/>
            <person name="Andeer P.F."/>
            <person name="Li Z."/>
            <person name="Crits-Christoph A."/>
            <person name="Burstein D."/>
            <person name="Anantharaman K."/>
            <person name="Lane K.R."/>
            <person name="Thomas B.C."/>
            <person name="Pan C."/>
            <person name="Northen T.R."/>
            <person name="Banfield J.F."/>
        </authorList>
    </citation>
    <scope>NUCLEOTIDE SEQUENCE [LARGE SCALE GENOMIC DNA]</scope>
    <source>
        <strain evidence="9">WS_4</strain>
    </source>
</reference>
<comment type="subunit">
    <text evidence="2">Homodimer.</text>
</comment>
<dbReference type="InterPro" id="IPR001296">
    <property type="entry name" value="Glyco_trans_1"/>
</dbReference>
<dbReference type="PANTHER" id="PTHR47779:SF1">
    <property type="entry name" value="SYNTHASE (CCG-9), PUTATIVE (AFU_ORTHOLOGUE AFUA_3G12100)-RELATED"/>
    <property type="match status" value="1"/>
</dbReference>
<dbReference type="AlphaFoldDB" id="A0A538SUI3"/>
<evidence type="ECO:0000256" key="1">
    <source>
        <dbReference type="ARBA" id="ARBA00009481"/>
    </source>
</evidence>
<evidence type="ECO:0000256" key="2">
    <source>
        <dbReference type="ARBA" id="ARBA00011738"/>
    </source>
</evidence>
<dbReference type="InterPro" id="IPR049438">
    <property type="entry name" value="TreT_GT1"/>
</dbReference>
<evidence type="ECO:0000256" key="3">
    <source>
        <dbReference type="ARBA" id="ARBA00022526"/>
    </source>
</evidence>
<protein>
    <submittedName>
        <fullName evidence="9">Glycosyltransferase</fullName>
    </submittedName>
</protein>
<dbReference type="InterPro" id="IPR052078">
    <property type="entry name" value="Trehalose_Metab_GTase"/>
</dbReference>